<evidence type="ECO:0000313" key="1">
    <source>
        <dbReference type="EnsemblMetazoa" id="Aqu2.1.16185_001"/>
    </source>
</evidence>
<sequence>LQVTHLSQQECKRSLYYFPDTARKIKRADMPQLALTTIFKPVEEPKFLSVTPYSTISHVLEASPVDP</sequence>
<organism evidence="1">
    <name type="scientific">Amphimedon queenslandica</name>
    <name type="common">Sponge</name>
    <dbReference type="NCBI Taxonomy" id="400682"/>
    <lineage>
        <taxon>Eukaryota</taxon>
        <taxon>Metazoa</taxon>
        <taxon>Porifera</taxon>
        <taxon>Demospongiae</taxon>
        <taxon>Heteroscleromorpha</taxon>
        <taxon>Haplosclerida</taxon>
        <taxon>Niphatidae</taxon>
        <taxon>Amphimedon</taxon>
    </lineage>
</organism>
<dbReference type="InParanoid" id="A0A1X7TML0"/>
<dbReference type="AlphaFoldDB" id="A0A1X7TML0"/>
<reference evidence="1" key="1">
    <citation type="submission" date="2017-05" db="UniProtKB">
        <authorList>
            <consortium name="EnsemblMetazoa"/>
        </authorList>
    </citation>
    <scope>IDENTIFICATION</scope>
</reference>
<protein>
    <submittedName>
        <fullName evidence="1">Uncharacterized protein</fullName>
    </submittedName>
</protein>
<accession>A0A1X7TML0</accession>
<name>A0A1X7TML0_AMPQE</name>
<proteinExistence type="predicted"/>
<dbReference type="EnsemblMetazoa" id="Aqu2.1.16185_001">
    <property type="protein sequence ID" value="Aqu2.1.16185_001"/>
    <property type="gene ID" value="Aqu2.1.16185"/>
</dbReference>